<keyword evidence="3" id="KW-0812">Transmembrane</keyword>
<evidence type="ECO:0000313" key="7">
    <source>
        <dbReference type="Proteomes" id="UP000075243"/>
    </source>
</evidence>
<dbReference type="PANTHER" id="PTHR31113:SF2">
    <property type="entry name" value="OS04G0423200 PROTEIN"/>
    <property type="match status" value="1"/>
</dbReference>
<dbReference type="Gramene" id="C.cajan_34317.t">
    <property type="protein sequence ID" value="C.cajan_34317.t.cds1"/>
    <property type="gene ID" value="C.cajan_34317"/>
</dbReference>
<dbReference type="InterPro" id="IPR007749">
    <property type="entry name" value="DUF677"/>
</dbReference>
<reference evidence="6" key="1">
    <citation type="journal article" date="2012" name="Nat. Biotechnol.">
        <title>Draft genome sequence of pigeonpea (Cajanus cajan), an orphan legume crop of resource-poor farmers.</title>
        <authorList>
            <person name="Varshney R.K."/>
            <person name="Chen W."/>
            <person name="Li Y."/>
            <person name="Bharti A.K."/>
            <person name="Saxena R.K."/>
            <person name="Schlueter J.A."/>
            <person name="Donoghue M.T."/>
            <person name="Azam S."/>
            <person name="Fan G."/>
            <person name="Whaley A.M."/>
            <person name="Farmer A.D."/>
            <person name="Sheridan J."/>
            <person name="Iwata A."/>
            <person name="Tuteja R."/>
            <person name="Penmetsa R.V."/>
            <person name="Wu W."/>
            <person name="Upadhyaya H.D."/>
            <person name="Yang S.P."/>
            <person name="Shah T."/>
            <person name="Saxena K.B."/>
            <person name="Michael T."/>
            <person name="McCombie W.R."/>
            <person name="Yang B."/>
            <person name="Zhang G."/>
            <person name="Yang H."/>
            <person name="Wang J."/>
            <person name="Spillane C."/>
            <person name="Cook D.R."/>
            <person name="May G.D."/>
            <person name="Xu X."/>
            <person name="Jackson S.A."/>
        </authorList>
    </citation>
    <scope>NUCLEOTIDE SEQUENCE [LARGE SCALE GENOMIC DNA]</scope>
</reference>
<keyword evidence="7" id="KW-1185">Reference proteome</keyword>
<keyword evidence="5" id="KW-0472">Membrane</keyword>
<accession>A0A151RMX0</accession>
<evidence type="ECO:0000256" key="4">
    <source>
        <dbReference type="ARBA" id="ARBA00022989"/>
    </source>
</evidence>
<dbReference type="AlphaFoldDB" id="A0A151RMX0"/>
<organism evidence="6 7">
    <name type="scientific">Cajanus cajan</name>
    <name type="common">Pigeon pea</name>
    <name type="synonym">Cajanus indicus</name>
    <dbReference type="NCBI Taxonomy" id="3821"/>
    <lineage>
        <taxon>Eukaryota</taxon>
        <taxon>Viridiplantae</taxon>
        <taxon>Streptophyta</taxon>
        <taxon>Embryophyta</taxon>
        <taxon>Tracheophyta</taxon>
        <taxon>Spermatophyta</taxon>
        <taxon>Magnoliopsida</taxon>
        <taxon>eudicotyledons</taxon>
        <taxon>Gunneridae</taxon>
        <taxon>Pentapetalae</taxon>
        <taxon>rosids</taxon>
        <taxon>fabids</taxon>
        <taxon>Fabales</taxon>
        <taxon>Fabaceae</taxon>
        <taxon>Papilionoideae</taxon>
        <taxon>50 kb inversion clade</taxon>
        <taxon>NPAAA clade</taxon>
        <taxon>indigoferoid/millettioid clade</taxon>
        <taxon>Phaseoleae</taxon>
        <taxon>Cajanus</taxon>
    </lineage>
</organism>
<evidence type="ECO:0000256" key="2">
    <source>
        <dbReference type="ARBA" id="ARBA00009074"/>
    </source>
</evidence>
<dbReference type="Proteomes" id="UP000075243">
    <property type="component" value="Unassembled WGS sequence"/>
</dbReference>
<comment type="similarity">
    <text evidence="2">Belongs to the UPF0496 family.</text>
</comment>
<evidence type="ECO:0000256" key="3">
    <source>
        <dbReference type="ARBA" id="ARBA00022692"/>
    </source>
</evidence>
<proteinExistence type="inferred from homology"/>
<evidence type="ECO:0000256" key="1">
    <source>
        <dbReference type="ARBA" id="ARBA00004370"/>
    </source>
</evidence>
<comment type="subcellular location">
    <subcellularLocation>
        <location evidence="1">Membrane</location>
    </subcellularLocation>
</comment>
<evidence type="ECO:0000256" key="5">
    <source>
        <dbReference type="ARBA" id="ARBA00023136"/>
    </source>
</evidence>
<keyword evidence="4" id="KW-1133">Transmembrane helix</keyword>
<dbReference type="EMBL" id="KQ483650">
    <property type="protein sequence ID" value="KYP43868.1"/>
    <property type="molecule type" value="Genomic_DNA"/>
</dbReference>
<gene>
    <name evidence="6" type="ORF">KK1_034687</name>
</gene>
<name>A0A151RMX0_CAJCA</name>
<dbReference type="Pfam" id="PF05055">
    <property type="entry name" value="DUF677"/>
    <property type="match status" value="1"/>
</dbReference>
<sequence length="262" mass="30056">MLSYFEISAEVSLICSYVLKTINQVQCNYHFIERALDIMDGVDDSPEKVKLIIFELNSFIFSNNPFSDLNNHDFKLISGKHSLVLHSLTSMRKRMGRKVKLMTYLKETSETCVKVACGLVPITTNVIATHILAAPTMGQTILGFPCTERLKRKLPHLRFSRKFLSKVCDQLDIASKGTYILNKDFDTTSRVVARLCDEIEHNRAMVQLCLDKKDDKFSLQIVKELKKSDAGFWRLVEELKEHVYLCLVNINQARCLLINEMT</sequence>
<dbReference type="OMA" id="NIMVHRR"/>
<protein>
    <submittedName>
        <fullName evidence="6">UPF0496 protein At1g20180 family</fullName>
    </submittedName>
</protein>
<dbReference type="STRING" id="3821.A0A151RMX0"/>
<dbReference type="PANTHER" id="PTHR31113">
    <property type="entry name" value="UPF0496 PROTEIN 3-RELATED"/>
    <property type="match status" value="1"/>
</dbReference>
<dbReference type="GO" id="GO:0016020">
    <property type="term" value="C:membrane"/>
    <property type="evidence" value="ECO:0007669"/>
    <property type="project" value="UniProtKB-SubCell"/>
</dbReference>
<evidence type="ECO:0000313" key="6">
    <source>
        <dbReference type="EMBL" id="KYP43868.1"/>
    </source>
</evidence>